<comment type="similarity">
    <text evidence="1">Belongs to the FMO family.</text>
</comment>
<dbReference type="GO" id="GO:0004499">
    <property type="term" value="F:N,N-dimethylaniline monooxygenase activity"/>
    <property type="evidence" value="ECO:0007669"/>
    <property type="project" value="InterPro"/>
</dbReference>
<dbReference type="AlphaFoldDB" id="A0A3D8QRS8"/>
<evidence type="ECO:0000256" key="5">
    <source>
        <dbReference type="ARBA" id="ARBA00023002"/>
    </source>
</evidence>
<dbReference type="Gene3D" id="3.50.50.60">
    <property type="entry name" value="FAD/NAD(P)-binding domain"/>
    <property type="match status" value="1"/>
</dbReference>
<dbReference type="InterPro" id="IPR000960">
    <property type="entry name" value="Flavin_mOase"/>
</dbReference>
<dbReference type="GO" id="GO:0050660">
    <property type="term" value="F:flavin adenine dinucleotide binding"/>
    <property type="evidence" value="ECO:0007669"/>
    <property type="project" value="InterPro"/>
</dbReference>
<dbReference type="Pfam" id="PF00743">
    <property type="entry name" value="FMO-like"/>
    <property type="match status" value="1"/>
</dbReference>
<dbReference type="PANTHER" id="PTHR23023">
    <property type="entry name" value="DIMETHYLANILINE MONOOXYGENASE"/>
    <property type="match status" value="1"/>
</dbReference>
<keyword evidence="2" id="KW-0285">Flavoprotein</keyword>
<keyword evidence="7" id="KW-1185">Reference proteome</keyword>
<keyword evidence="5" id="KW-0560">Oxidoreductase</keyword>
<protein>
    <recommendedName>
        <fullName evidence="8">Dimethylaniline monooxygenase</fullName>
    </recommendedName>
</protein>
<comment type="caution">
    <text evidence="6">The sequence shown here is derived from an EMBL/GenBank/DDBJ whole genome shotgun (WGS) entry which is preliminary data.</text>
</comment>
<dbReference type="InterPro" id="IPR036188">
    <property type="entry name" value="FAD/NAD-bd_sf"/>
</dbReference>
<evidence type="ECO:0000313" key="6">
    <source>
        <dbReference type="EMBL" id="RDW64519.1"/>
    </source>
</evidence>
<dbReference type="OrthoDB" id="66881at2759"/>
<sequence length="551" mass="62368">MKNLAEEGFDVTGFERSSSIGGVWSYEDTPTKTTALKSTYANGSKYKICFTDFPYSAVVRLTADLLVHLRLDTPAFPHASQVHQYLKDYAAHFNLYGSVHTNIDILAITRNEEDVCWDLRLRKNTSVAAEVVKQFDRVVIATGINQIPVIPEIDGIEKFRGTVIHSQQFKNPDAFTGQRVLVVGLNNSAGDTATSLLGHAAKIYLSHRGGTILLKRWNKNKPVDHDISWTRLQIMQKYMDYVPSLYNWSVLQLQNKLCPVLPEWKLNDNLPPFTQRLPLINDSLVPAMHEGKIIPVANLATILDAHTVRLADGTTIPDLDAIIFCTGYRPDFSILGAYEAQFTRPYRGHVPDDQGSSSSPAKQLPRLYQNIFSLEYPDSLAYICGVGFQMPVFHVYDLATMALAQVWKGAAQLPSGETMRAQAERHYEWLLERERWGNGNTNGNDNGTVRRSVHTDLVQAPEWYRWVNETAGTGVYEKLGYGAEGWRFWWWEREFCGTLMHGMFSPHTYRLFEGGRRKRWDGARDEILRVVREIEEMGRDGAGDGIGGKME</sequence>
<evidence type="ECO:0000256" key="2">
    <source>
        <dbReference type="ARBA" id="ARBA00022630"/>
    </source>
</evidence>
<dbReference type="Proteomes" id="UP000256690">
    <property type="component" value="Unassembled WGS sequence"/>
</dbReference>
<accession>A0A3D8QRS8</accession>
<dbReference type="PIRSF" id="PIRSF000332">
    <property type="entry name" value="FMO"/>
    <property type="match status" value="1"/>
</dbReference>
<dbReference type="SUPFAM" id="SSF51905">
    <property type="entry name" value="FAD/NAD(P)-binding domain"/>
    <property type="match status" value="2"/>
</dbReference>
<evidence type="ECO:0000256" key="1">
    <source>
        <dbReference type="ARBA" id="ARBA00009183"/>
    </source>
</evidence>
<dbReference type="RefSeq" id="XP_026599678.1">
    <property type="nucleotide sequence ID" value="XM_026751946.1"/>
</dbReference>
<dbReference type="PRINTS" id="PR00370">
    <property type="entry name" value="FMOXYGENASE"/>
</dbReference>
<dbReference type="InterPro" id="IPR050346">
    <property type="entry name" value="FMO-like"/>
</dbReference>
<organism evidence="6 7">
    <name type="scientific">Aspergillus mulundensis</name>
    <dbReference type="NCBI Taxonomy" id="1810919"/>
    <lineage>
        <taxon>Eukaryota</taxon>
        <taxon>Fungi</taxon>
        <taxon>Dikarya</taxon>
        <taxon>Ascomycota</taxon>
        <taxon>Pezizomycotina</taxon>
        <taxon>Eurotiomycetes</taxon>
        <taxon>Eurotiomycetidae</taxon>
        <taxon>Eurotiales</taxon>
        <taxon>Aspergillaceae</taxon>
        <taxon>Aspergillus</taxon>
        <taxon>Aspergillus subgen. Nidulantes</taxon>
    </lineage>
</organism>
<keyword evidence="4" id="KW-0521">NADP</keyword>
<gene>
    <name evidence="6" type="ORF">DSM5745_09930</name>
</gene>
<reference evidence="6 7" key="1">
    <citation type="journal article" date="2018" name="IMA Fungus">
        <title>IMA Genome-F 9: Draft genome sequence of Annulohypoxylon stygium, Aspergillus mulundensis, Berkeleyomyces basicola (syn. Thielaviopsis basicola), Ceratocystis smalleyi, two Cercospora beticola strains, Coleophoma cylindrospora, Fusarium fracticaudum, Phialophora cf. hyalina, and Morchella septimelata.</title>
        <authorList>
            <person name="Wingfield B.D."/>
            <person name="Bills G.F."/>
            <person name="Dong Y."/>
            <person name="Huang W."/>
            <person name="Nel W.J."/>
            <person name="Swalarsk-Parry B.S."/>
            <person name="Vaghefi N."/>
            <person name="Wilken P.M."/>
            <person name="An Z."/>
            <person name="de Beer Z.W."/>
            <person name="De Vos L."/>
            <person name="Chen L."/>
            <person name="Duong T.A."/>
            <person name="Gao Y."/>
            <person name="Hammerbacher A."/>
            <person name="Kikkert J.R."/>
            <person name="Li Y."/>
            <person name="Li H."/>
            <person name="Li K."/>
            <person name="Li Q."/>
            <person name="Liu X."/>
            <person name="Ma X."/>
            <person name="Naidoo K."/>
            <person name="Pethybridge S.J."/>
            <person name="Sun J."/>
            <person name="Steenkamp E.T."/>
            <person name="van der Nest M.A."/>
            <person name="van Wyk S."/>
            <person name="Wingfield M.J."/>
            <person name="Xiong C."/>
            <person name="Yue Q."/>
            <person name="Zhang X."/>
        </authorList>
    </citation>
    <scope>NUCLEOTIDE SEQUENCE [LARGE SCALE GENOMIC DNA]</scope>
    <source>
        <strain evidence="6 7">DSM 5745</strain>
    </source>
</reference>
<evidence type="ECO:0000313" key="7">
    <source>
        <dbReference type="Proteomes" id="UP000256690"/>
    </source>
</evidence>
<name>A0A3D8QRS8_9EURO</name>
<evidence type="ECO:0000256" key="4">
    <source>
        <dbReference type="ARBA" id="ARBA00022857"/>
    </source>
</evidence>
<evidence type="ECO:0000256" key="3">
    <source>
        <dbReference type="ARBA" id="ARBA00022827"/>
    </source>
</evidence>
<keyword evidence="3" id="KW-0274">FAD</keyword>
<dbReference type="GO" id="GO:0050661">
    <property type="term" value="F:NADP binding"/>
    <property type="evidence" value="ECO:0007669"/>
    <property type="project" value="InterPro"/>
</dbReference>
<dbReference type="STRING" id="1810919.A0A3D8QRS8"/>
<dbReference type="GeneID" id="38120300"/>
<dbReference type="EMBL" id="PVWQ01000014">
    <property type="protein sequence ID" value="RDW64519.1"/>
    <property type="molecule type" value="Genomic_DNA"/>
</dbReference>
<evidence type="ECO:0008006" key="8">
    <source>
        <dbReference type="Google" id="ProtNLM"/>
    </source>
</evidence>
<dbReference type="InterPro" id="IPR020946">
    <property type="entry name" value="Flavin_mOase-like"/>
</dbReference>
<proteinExistence type="inferred from homology"/>